<dbReference type="PROSITE" id="PS50011">
    <property type="entry name" value="PROTEIN_KINASE_DOM"/>
    <property type="match status" value="1"/>
</dbReference>
<dbReference type="InterPro" id="IPR000719">
    <property type="entry name" value="Prot_kinase_dom"/>
</dbReference>
<dbReference type="PRINTS" id="PR00109">
    <property type="entry name" value="TYRKINASE"/>
</dbReference>
<evidence type="ECO:0000256" key="2">
    <source>
        <dbReference type="ARBA" id="ARBA00022840"/>
    </source>
</evidence>
<feature type="domain" description="CRIB" evidence="5">
    <location>
        <begin position="548"/>
        <end position="563"/>
    </location>
</feature>
<feature type="compositionally biased region" description="Polar residues" evidence="3">
    <location>
        <begin position="504"/>
        <end position="514"/>
    </location>
</feature>
<dbReference type="InterPro" id="IPR011009">
    <property type="entry name" value="Kinase-like_dom_sf"/>
</dbReference>
<dbReference type="GO" id="GO:0005524">
    <property type="term" value="F:ATP binding"/>
    <property type="evidence" value="ECO:0007669"/>
    <property type="project" value="UniProtKB-KW"/>
</dbReference>
<dbReference type="PANTHER" id="PTHR24418">
    <property type="entry name" value="TYROSINE-PROTEIN KINASE"/>
    <property type="match status" value="1"/>
</dbReference>
<sequence length="911" mass="98087">GLSSSPDSELFHLLLEAGLDRHFAALNRRLQRPTSPSELQASLSSRRFRDALRSCLSVEEIQRLRQRLTSEQRRRSVSLMGRALRRLLPGGSGVAQERTRTVASLTLPKATGSSSSTIQAVPTIPEQRLRMGGKLSKSLRQASWLPCGESGQEAAVPVAVRATAVKLNAASIEKLFSLKHRSIAGLLGLAEETDAADQILLVMELAPFGSLLDCLQERRLRALLHPGVLCSLAQQLAEAMSYLENRSQPHGHLSASRVLVFALDRVKLVHPAGLNSGWDEKSPGTFLSRHEVWPAPETSQGGGSPSISADVWSFGVTLWEMFSYGRRPSPLSDYASQLPACPDACPARLYRDVMLSRCWQLEPTRRASFSQLALHLPKILPERRIATRNQPKLLPNDLELHLGDVIVVLDDDRNSDDGYQRCFGARIPSEEFEIDDKDLGNDVIAVGRFNWSTTAPLDPGAATTPATKGTLSSRVTRRATLSSSYAREFGQKISRFKKAAQSRLLHQSPLTPGSSDLRLEQHQQDAEAPASDLLCPHPRRRRVTSDMISEPTRTEFRHAGHVGADGTVFGDVSCLAELELTPTCEPPPPQQQQLAEEVAADASDSASSIVYRRRQVSRQVESLCEQSGYCRLGSSLSLGVDSVGVASSAASIEDDYRLDGDEVSTSDGVALLDAGDGSDHGTSLIDEIMQAWGSATACGGLDPGTESSCPIVAEKDDSPENAPDNQPVECLKVQAMAKTSDKDSFSDCSHCSTNSGCCTDARCAERTATTPMSSVSSLNEPSNVPSNPPSNASTNAAGNAPSNEPSNVSRSARQPRQHNCTSALFCSSPISISPVCSSSVSSLDSPVSQRAEAAAHSSSSRTHHHHKPQLLQPPPPLLHLAAFDASEARTVESSLIGESGAADYEEDIVNM</sequence>
<feature type="region of interest" description="Disordered" evidence="3">
    <location>
        <begin position="841"/>
        <end position="876"/>
    </location>
</feature>
<dbReference type="SUPFAM" id="SSF56112">
    <property type="entry name" value="Protein kinase-like (PK-like)"/>
    <property type="match status" value="1"/>
</dbReference>
<evidence type="ECO:0000313" key="6">
    <source>
        <dbReference type="EMBL" id="PAA51356.1"/>
    </source>
</evidence>
<feature type="non-terminal residue" evidence="6">
    <location>
        <position position="1"/>
    </location>
</feature>
<keyword evidence="1" id="KW-0547">Nucleotide-binding</keyword>
<dbReference type="Gene3D" id="1.10.510.10">
    <property type="entry name" value="Transferase(Phosphotransferase) domain 1"/>
    <property type="match status" value="1"/>
</dbReference>
<keyword evidence="2" id="KW-0067">ATP-binding</keyword>
<dbReference type="GO" id="GO:0004672">
    <property type="term" value="F:protein kinase activity"/>
    <property type="evidence" value="ECO:0007669"/>
    <property type="project" value="InterPro"/>
</dbReference>
<dbReference type="InterPro" id="IPR050198">
    <property type="entry name" value="Non-receptor_tyrosine_kinases"/>
</dbReference>
<evidence type="ECO:0000259" key="4">
    <source>
        <dbReference type="PROSITE" id="PS50011"/>
    </source>
</evidence>
<evidence type="ECO:0000313" key="7">
    <source>
        <dbReference type="Proteomes" id="UP000215902"/>
    </source>
</evidence>
<proteinExistence type="predicted"/>
<feature type="compositionally biased region" description="Low complexity" evidence="3">
    <location>
        <begin position="841"/>
        <end position="860"/>
    </location>
</feature>
<dbReference type="AlphaFoldDB" id="A0A267DQB3"/>
<comment type="caution">
    <text evidence="6">The sequence shown here is derived from an EMBL/GenBank/DDBJ whole genome shotgun (WGS) entry which is preliminary data.</text>
</comment>
<dbReference type="STRING" id="282301.A0A267DQB3"/>
<evidence type="ECO:0008006" key="8">
    <source>
        <dbReference type="Google" id="ProtNLM"/>
    </source>
</evidence>
<organism evidence="6 7">
    <name type="scientific">Macrostomum lignano</name>
    <dbReference type="NCBI Taxonomy" id="282301"/>
    <lineage>
        <taxon>Eukaryota</taxon>
        <taxon>Metazoa</taxon>
        <taxon>Spiralia</taxon>
        <taxon>Lophotrochozoa</taxon>
        <taxon>Platyhelminthes</taxon>
        <taxon>Rhabditophora</taxon>
        <taxon>Macrostomorpha</taxon>
        <taxon>Macrostomida</taxon>
        <taxon>Macrostomidae</taxon>
        <taxon>Macrostomum</taxon>
    </lineage>
</organism>
<feature type="compositionally biased region" description="Low complexity" evidence="3">
    <location>
        <begin position="771"/>
        <end position="803"/>
    </location>
</feature>
<dbReference type="Pfam" id="PF07714">
    <property type="entry name" value="PK_Tyr_Ser-Thr"/>
    <property type="match status" value="1"/>
</dbReference>
<evidence type="ECO:0000256" key="3">
    <source>
        <dbReference type="SAM" id="MobiDB-lite"/>
    </source>
</evidence>
<accession>A0A267DQB3</accession>
<feature type="region of interest" description="Disordered" evidence="3">
    <location>
        <begin position="771"/>
        <end position="814"/>
    </location>
</feature>
<evidence type="ECO:0000256" key="1">
    <source>
        <dbReference type="ARBA" id="ARBA00022741"/>
    </source>
</evidence>
<dbReference type="Proteomes" id="UP000215902">
    <property type="component" value="Unassembled WGS sequence"/>
</dbReference>
<dbReference type="EMBL" id="NIVC01003454">
    <property type="protein sequence ID" value="PAA51356.1"/>
    <property type="molecule type" value="Genomic_DNA"/>
</dbReference>
<name>A0A267DQB3_9PLAT</name>
<dbReference type="PROSITE" id="PS50108">
    <property type="entry name" value="CRIB"/>
    <property type="match status" value="1"/>
</dbReference>
<dbReference type="InterPro" id="IPR001245">
    <property type="entry name" value="Ser-Thr/Tyr_kinase_cat_dom"/>
</dbReference>
<feature type="domain" description="Protein kinase" evidence="4">
    <location>
        <begin position="81"/>
        <end position="379"/>
    </location>
</feature>
<feature type="compositionally biased region" description="Polar residues" evidence="3">
    <location>
        <begin position="804"/>
        <end position="814"/>
    </location>
</feature>
<evidence type="ECO:0000259" key="5">
    <source>
        <dbReference type="PROSITE" id="PS50108"/>
    </source>
</evidence>
<reference evidence="6 7" key="1">
    <citation type="submission" date="2017-06" db="EMBL/GenBank/DDBJ databases">
        <title>A platform for efficient transgenesis in Macrostomum lignano, a flatworm model organism for stem cell research.</title>
        <authorList>
            <person name="Berezikov E."/>
        </authorList>
    </citation>
    <scope>NUCLEOTIDE SEQUENCE [LARGE SCALE GENOMIC DNA]</scope>
    <source>
        <strain evidence="6">DV1</strain>
        <tissue evidence="6">Whole organism</tissue>
    </source>
</reference>
<dbReference type="InterPro" id="IPR000095">
    <property type="entry name" value="CRIB_dom"/>
</dbReference>
<dbReference type="OrthoDB" id="4062651at2759"/>
<gene>
    <name evidence="6" type="ORF">BOX15_Mlig017446g1</name>
</gene>
<feature type="region of interest" description="Disordered" evidence="3">
    <location>
        <begin position="502"/>
        <end position="536"/>
    </location>
</feature>
<protein>
    <recommendedName>
        <fullName evidence="8">Protein kinase domain-containing protein</fullName>
    </recommendedName>
</protein>
<keyword evidence="7" id="KW-1185">Reference proteome</keyword>